<organism evidence="1 2">
    <name type="scientific">Boeremia exigua</name>
    <dbReference type="NCBI Taxonomy" id="749465"/>
    <lineage>
        <taxon>Eukaryota</taxon>
        <taxon>Fungi</taxon>
        <taxon>Dikarya</taxon>
        <taxon>Ascomycota</taxon>
        <taxon>Pezizomycotina</taxon>
        <taxon>Dothideomycetes</taxon>
        <taxon>Pleosporomycetidae</taxon>
        <taxon>Pleosporales</taxon>
        <taxon>Pleosporineae</taxon>
        <taxon>Didymellaceae</taxon>
        <taxon>Boeremia</taxon>
    </lineage>
</organism>
<protein>
    <submittedName>
        <fullName evidence="1">Uncharacterized protein</fullName>
    </submittedName>
</protein>
<proteinExistence type="predicted"/>
<accession>A0ACC2ISR9</accession>
<sequence length="467" mass="53801">MCRKRRADVSLMVRKAVQGESEANHAKEHTAPGCASACYLYFHSRLQPKTYTGPFTTPNRPAPPTSRHRSTMCYLHHMYEYQDEWSEQDAVPRSVPRLAWALPVDAAELCASLDTFAALLPHVQTLRLCHRFGSGSLSTLPLELLDLILKMLYESVQAELKRPWDSDFACFQGLCTSPSHLMVDDNEVERLWNDMFGPEHKLLHEEKEKYDDDEEEESQYTASYEIHEKRDMVEDALGESWDYRYEMIVEAHQDIRQRWLDKLCPCKKRSSLNTNAQQTAVLQKTLRSHFGLEVFFLHESFSARMKHFLPDADDIEDQGLFTSCFLTLPRKLTADTVSRSGSAKRNNKLFMNDDERTAFRQKLDVGKLTVSEKDSYSFTRALRILNIQPSFHLTDLEPSLRSDKVDNTLSKISHLQLSGWPKGSRASVTVKVLRLKHYLECKNKDIRTQHWPQLMLLATSDVVAPTV</sequence>
<name>A0ACC2ISR9_9PLEO</name>
<comment type="caution">
    <text evidence="1">The sequence shown here is derived from an EMBL/GenBank/DDBJ whole genome shotgun (WGS) entry which is preliminary data.</text>
</comment>
<reference evidence="1" key="1">
    <citation type="submission" date="2022-11" db="EMBL/GenBank/DDBJ databases">
        <title>Genome Sequence of Boeremia exigua.</title>
        <authorList>
            <person name="Buettner E."/>
        </authorList>
    </citation>
    <scope>NUCLEOTIDE SEQUENCE</scope>
    <source>
        <strain evidence="1">CU02</strain>
    </source>
</reference>
<gene>
    <name evidence="1" type="ORF">OPT61_g838</name>
</gene>
<dbReference type="Proteomes" id="UP001153331">
    <property type="component" value="Unassembled WGS sequence"/>
</dbReference>
<dbReference type="EMBL" id="JAPHNI010000029">
    <property type="protein sequence ID" value="KAJ8118122.1"/>
    <property type="molecule type" value="Genomic_DNA"/>
</dbReference>
<evidence type="ECO:0000313" key="2">
    <source>
        <dbReference type="Proteomes" id="UP001153331"/>
    </source>
</evidence>
<keyword evidence="2" id="KW-1185">Reference proteome</keyword>
<evidence type="ECO:0000313" key="1">
    <source>
        <dbReference type="EMBL" id="KAJ8118122.1"/>
    </source>
</evidence>